<evidence type="ECO:0000313" key="1">
    <source>
        <dbReference type="EMBL" id="KOX73366.1"/>
    </source>
</evidence>
<evidence type="ECO:0000313" key="2">
    <source>
        <dbReference type="Proteomes" id="UP000053105"/>
    </source>
</evidence>
<name>A0A0M8ZZN9_9HYME</name>
<keyword evidence="2" id="KW-1185">Reference proteome</keyword>
<protein>
    <submittedName>
        <fullName evidence="1">Uncharacterized protein</fullName>
    </submittedName>
</protein>
<dbReference type="AlphaFoldDB" id="A0A0M8ZZN9"/>
<organism evidence="1 2">
    <name type="scientific">Melipona quadrifasciata</name>
    <dbReference type="NCBI Taxonomy" id="166423"/>
    <lineage>
        <taxon>Eukaryota</taxon>
        <taxon>Metazoa</taxon>
        <taxon>Ecdysozoa</taxon>
        <taxon>Arthropoda</taxon>
        <taxon>Hexapoda</taxon>
        <taxon>Insecta</taxon>
        <taxon>Pterygota</taxon>
        <taxon>Neoptera</taxon>
        <taxon>Endopterygota</taxon>
        <taxon>Hymenoptera</taxon>
        <taxon>Apocrita</taxon>
        <taxon>Aculeata</taxon>
        <taxon>Apoidea</taxon>
        <taxon>Anthophila</taxon>
        <taxon>Apidae</taxon>
        <taxon>Melipona</taxon>
    </lineage>
</organism>
<proteinExistence type="predicted"/>
<gene>
    <name evidence="1" type="ORF">WN51_14412</name>
</gene>
<accession>A0A0M8ZZN9</accession>
<dbReference type="EMBL" id="KQ435798">
    <property type="protein sequence ID" value="KOX73366.1"/>
    <property type="molecule type" value="Genomic_DNA"/>
</dbReference>
<reference evidence="1 2" key="1">
    <citation type="submission" date="2015-07" db="EMBL/GenBank/DDBJ databases">
        <title>The genome of Melipona quadrifasciata.</title>
        <authorList>
            <person name="Pan H."/>
            <person name="Kapheim K."/>
        </authorList>
    </citation>
    <scope>NUCLEOTIDE SEQUENCE [LARGE SCALE GENOMIC DNA]</scope>
    <source>
        <strain evidence="1">0111107301</strain>
        <tissue evidence="1">Whole body</tissue>
    </source>
</reference>
<dbReference type="Proteomes" id="UP000053105">
    <property type="component" value="Unassembled WGS sequence"/>
</dbReference>
<sequence length="66" mass="7544">MWKIMIEHNKTRGGKNWSWSISQLTNSSNNNAARQQIDLGAWTGAIVIRISMKKQSSNYNCNPFES</sequence>